<dbReference type="InterPro" id="IPR018200">
    <property type="entry name" value="USP_CS"/>
</dbReference>
<dbReference type="FunFam" id="3.90.70.10:FF:000119">
    <property type="entry name" value="Ubiquitin specific peptidase 36"/>
    <property type="match status" value="1"/>
</dbReference>
<feature type="region of interest" description="Disordered" evidence="8">
    <location>
        <begin position="428"/>
        <end position="468"/>
    </location>
</feature>
<dbReference type="CDD" id="cd02661">
    <property type="entry name" value="Peptidase_C19E"/>
    <property type="match status" value="1"/>
</dbReference>
<dbReference type="PANTHER" id="PTHR24006">
    <property type="entry name" value="UBIQUITIN CARBOXYL-TERMINAL HYDROLASE"/>
    <property type="match status" value="1"/>
</dbReference>
<evidence type="ECO:0000256" key="2">
    <source>
        <dbReference type="ARBA" id="ARBA00009085"/>
    </source>
</evidence>
<sequence>MSPSTMVAQRAGAPAGHVDALLARQGKADRLLLRRRVEFRVATQPDTKMDQLRKRYTPINGTAAAAGRQERDGGAQKKAEAEAAGGGLVEASGFRRAAHSLFPAERLAAGWRAMRPIGPGLNNLGNTCFLNSVLQCLTYTAPLAEYMLAREHSAGCRAGDGCMLCRFEAHTVRALSRREGAAISPKAIVGRLRTVAKHMRVGRQEDAHEFLRLLVDAFQRSLLAGIDPKIDRRVQETTLVGHVFGGYLQSQVSCSRCGHDSNTFDPLLDVSLDIQAGSTIAKALRSFIRPEALTKSNRYRCEKCAKLVDATKQMTIYRLPRILTLQLKRFSVFGGKIGRHIEFPLALDMRSYVSKNSPEAGPMEYALYAVLVHAGGSSRSGHYYCFVKSPAGIWHELNDSVVRQVSERTVLQQSAYVLFYERKPAAAAATTASRPRSSERPADARSKPDAQPAPRPAQNAQSTQNGVATASDDMEALLGAQQAAARASAPPLSPPAQNGLRKKKKKAKMNGHGHDHERGPLLADTPKPSAETPEPVAKAPEPVAKALEPVAKAPEPVAKGPEQPAPQEPLDWVVRDKSTAHASNGAASKSTAAPVIAWNESISSKRAKAAAVAAEPRTDDGWSVSDVKANRASQYGALVESWGGGVSAGAAAGGAKAKKRRQRFPDKYDMEYDRGRVKKVKAHKRSRFASPVNPFQAHADRAPGKKRLW</sequence>
<feature type="compositionally biased region" description="Basic and acidic residues" evidence="8">
    <location>
        <begin position="663"/>
        <end position="675"/>
    </location>
</feature>
<accession>A0A9W8HK29</accession>
<feature type="region of interest" description="Disordered" evidence="8">
    <location>
        <begin position="647"/>
        <end position="709"/>
    </location>
</feature>
<dbReference type="InterPro" id="IPR028889">
    <property type="entry name" value="USP"/>
</dbReference>
<dbReference type="GO" id="GO:0005634">
    <property type="term" value="C:nucleus"/>
    <property type="evidence" value="ECO:0007669"/>
    <property type="project" value="TreeGrafter"/>
</dbReference>
<keyword evidence="5 7" id="KW-0378">Hydrolase</keyword>
<evidence type="ECO:0000256" key="3">
    <source>
        <dbReference type="ARBA" id="ARBA00022670"/>
    </source>
</evidence>
<dbReference type="PROSITE" id="PS00972">
    <property type="entry name" value="USP_1"/>
    <property type="match status" value="1"/>
</dbReference>
<gene>
    <name evidence="10" type="ORF">H4R18_001329</name>
</gene>
<evidence type="ECO:0000259" key="9">
    <source>
        <dbReference type="PROSITE" id="PS50235"/>
    </source>
</evidence>
<protein>
    <recommendedName>
        <fullName evidence="7">Ubiquitin carboxyl-terminal hydrolase</fullName>
        <ecNumber evidence="7">3.4.19.12</ecNumber>
    </recommendedName>
</protein>
<comment type="caution">
    <text evidence="10">The sequence shown here is derived from an EMBL/GenBank/DDBJ whole genome shotgun (WGS) entry which is preliminary data.</text>
</comment>
<evidence type="ECO:0000256" key="1">
    <source>
        <dbReference type="ARBA" id="ARBA00000707"/>
    </source>
</evidence>
<dbReference type="InterPro" id="IPR050164">
    <property type="entry name" value="Peptidase_C19"/>
</dbReference>
<dbReference type="InterPro" id="IPR001394">
    <property type="entry name" value="Peptidase_C19_UCH"/>
</dbReference>
<dbReference type="Gene3D" id="3.90.70.10">
    <property type="entry name" value="Cysteine proteinases"/>
    <property type="match status" value="1"/>
</dbReference>
<proteinExistence type="inferred from homology"/>
<dbReference type="EMBL" id="JANBUL010000033">
    <property type="protein sequence ID" value="KAJ2784107.1"/>
    <property type="molecule type" value="Genomic_DNA"/>
</dbReference>
<dbReference type="GO" id="GO:0006508">
    <property type="term" value="P:proteolysis"/>
    <property type="evidence" value="ECO:0007669"/>
    <property type="project" value="UniProtKB-KW"/>
</dbReference>
<feature type="compositionally biased region" description="Basic and acidic residues" evidence="8">
    <location>
        <begin position="436"/>
        <end position="448"/>
    </location>
</feature>
<feature type="compositionally biased region" description="Basic residues" evidence="8">
    <location>
        <begin position="676"/>
        <end position="687"/>
    </location>
</feature>
<evidence type="ECO:0000256" key="8">
    <source>
        <dbReference type="SAM" id="MobiDB-lite"/>
    </source>
</evidence>
<dbReference type="AlphaFoldDB" id="A0A9W8HK29"/>
<feature type="region of interest" description="Disordered" evidence="8">
    <location>
        <begin position="481"/>
        <end position="543"/>
    </location>
</feature>
<comment type="similarity">
    <text evidence="2 7">Belongs to the peptidase C19 family.</text>
</comment>
<feature type="compositionally biased region" description="Low complexity" evidence="8">
    <location>
        <begin position="449"/>
        <end position="461"/>
    </location>
</feature>
<feature type="compositionally biased region" description="Low complexity" evidence="8">
    <location>
        <begin position="481"/>
        <end position="490"/>
    </location>
</feature>
<evidence type="ECO:0000256" key="5">
    <source>
        <dbReference type="ARBA" id="ARBA00022801"/>
    </source>
</evidence>
<evidence type="ECO:0000256" key="6">
    <source>
        <dbReference type="ARBA" id="ARBA00022807"/>
    </source>
</evidence>
<dbReference type="GO" id="GO:0016579">
    <property type="term" value="P:protein deubiquitination"/>
    <property type="evidence" value="ECO:0007669"/>
    <property type="project" value="InterPro"/>
</dbReference>
<feature type="compositionally biased region" description="Basic and acidic residues" evidence="8">
    <location>
        <begin position="68"/>
        <end position="81"/>
    </location>
</feature>
<keyword evidence="4 7" id="KW-0833">Ubl conjugation pathway</keyword>
<dbReference type="GO" id="GO:0005829">
    <property type="term" value="C:cytosol"/>
    <property type="evidence" value="ECO:0007669"/>
    <property type="project" value="TreeGrafter"/>
</dbReference>
<feature type="compositionally biased region" description="Basic residues" evidence="8">
    <location>
        <begin position="500"/>
        <end position="511"/>
    </location>
</feature>
<dbReference type="EC" id="3.4.19.12" evidence="7"/>
<evidence type="ECO:0000256" key="4">
    <source>
        <dbReference type="ARBA" id="ARBA00022786"/>
    </source>
</evidence>
<dbReference type="GO" id="GO:0004843">
    <property type="term" value="F:cysteine-type deubiquitinase activity"/>
    <property type="evidence" value="ECO:0007669"/>
    <property type="project" value="UniProtKB-UniRule"/>
</dbReference>
<evidence type="ECO:0000313" key="10">
    <source>
        <dbReference type="EMBL" id="KAJ2784107.1"/>
    </source>
</evidence>
<dbReference type="PROSITE" id="PS50235">
    <property type="entry name" value="USP_3"/>
    <property type="match status" value="1"/>
</dbReference>
<feature type="domain" description="USP" evidence="9">
    <location>
        <begin position="119"/>
        <end position="423"/>
    </location>
</feature>
<dbReference type="PROSITE" id="PS00973">
    <property type="entry name" value="USP_2"/>
    <property type="match status" value="1"/>
</dbReference>
<evidence type="ECO:0000313" key="11">
    <source>
        <dbReference type="Proteomes" id="UP001140217"/>
    </source>
</evidence>
<name>A0A9W8HK29_9FUNG</name>
<dbReference type="SUPFAM" id="SSF54001">
    <property type="entry name" value="Cysteine proteinases"/>
    <property type="match status" value="1"/>
</dbReference>
<keyword evidence="6 7" id="KW-0788">Thiol protease</keyword>
<feature type="compositionally biased region" description="Low complexity" evidence="8">
    <location>
        <begin position="533"/>
        <end position="543"/>
    </location>
</feature>
<dbReference type="Proteomes" id="UP001140217">
    <property type="component" value="Unassembled WGS sequence"/>
</dbReference>
<organism evidence="10 11">
    <name type="scientific">Coemansia javaensis</name>
    <dbReference type="NCBI Taxonomy" id="2761396"/>
    <lineage>
        <taxon>Eukaryota</taxon>
        <taxon>Fungi</taxon>
        <taxon>Fungi incertae sedis</taxon>
        <taxon>Zoopagomycota</taxon>
        <taxon>Kickxellomycotina</taxon>
        <taxon>Kickxellomycetes</taxon>
        <taxon>Kickxellales</taxon>
        <taxon>Kickxellaceae</taxon>
        <taxon>Coemansia</taxon>
    </lineage>
</organism>
<dbReference type="Pfam" id="PF00443">
    <property type="entry name" value="UCH"/>
    <property type="match status" value="1"/>
</dbReference>
<dbReference type="InterPro" id="IPR038765">
    <property type="entry name" value="Papain-like_cys_pep_sf"/>
</dbReference>
<keyword evidence="3 7" id="KW-0645">Protease</keyword>
<dbReference type="OrthoDB" id="420187at2759"/>
<evidence type="ECO:0000256" key="7">
    <source>
        <dbReference type="RuleBase" id="RU366025"/>
    </source>
</evidence>
<feature type="region of interest" description="Disordered" evidence="8">
    <location>
        <begin position="58"/>
        <end position="81"/>
    </location>
</feature>
<reference evidence="10" key="1">
    <citation type="submission" date="2022-07" db="EMBL/GenBank/DDBJ databases">
        <title>Phylogenomic reconstructions and comparative analyses of Kickxellomycotina fungi.</title>
        <authorList>
            <person name="Reynolds N.K."/>
            <person name="Stajich J.E."/>
            <person name="Barry K."/>
            <person name="Grigoriev I.V."/>
            <person name="Crous P."/>
            <person name="Smith M.E."/>
        </authorList>
    </citation>
    <scope>NUCLEOTIDE SEQUENCE</scope>
    <source>
        <strain evidence="10">NBRC 105414</strain>
    </source>
</reference>
<dbReference type="PANTHER" id="PTHR24006:SF758">
    <property type="entry name" value="UBIQUITIN CARBOXYL-TERMINAL HYDROLASE 36"/>
    <property type="match status" value="1"/>
</dbReference>
<keyword evidence="11" id="KW-1185">Reference proteome</keyword>
<comment type="catalytic activity">
    <reaction evidence="1 7">
        <text>Thiol-dependent hydrolysis of ester, thioester, amide, peptide and isopeptide bonds formed by the C-terminal Gly of ubiquitin (a 76-residue protein attached to proteins as an intracellular targeting signal).</text>
        <dbReference type="EC" id="3.4.19.12"/>
    </reaction>
</comment>